<feature type="transmembrane region" description="Helical" evidence="9">
    <location>
        <begin position="270"/>
        <end position="289"/>
    </location>
</feature>
<dbReference type="GO" id="GO:0031966">
    <property type="term" value="C:mitochondrial membrane"/>
    <property type="evidence" value="ECO:0007669"/>
    <property type="project" value="UniProtKB-SubCell"/>
</dbReference>
<feature type="compositionally biased region" description="Acidic residues" evidence="8">
    <location>
        <begin position="140"/>
        <end position="154"/>
    </location>
</feature>
<keyword evidence="7 9" id="KW-0472">Membrane</keyword>
<dbReference type="Gene3D" id="1.50.40.10">
    <property type="entry name" value="Mitochondrial carrier domain"/>
    <property type="match status" value="1"/>
</dbReference>
<evidence type="ECO:0000256" key="8">
    <source>
        <dbReference type="SAM" id="MobiDB-lite"/>
    </source>
</evidence>
<feature type="region of interest" description="Disordered" evidence="8">
    <location>
        <begin position="1"/>
        <end position="45"/>
    </location>
</feature>
<keyword evidence="11" id="KW-1185">Reference proteome</keyword>
<evidence type="ECO:0000256" key="5">
    <source>
        <dbReference type="ARBA" id="ARBA00022792"/>
    </source>
</evidence>
<comment type="caution">
    <text evidence="10">The sequence shown here is derived from an EMBL/GenBank/DDBJ whole genome shotgun (WGS) entry which is preliminary data.</text>
</comment>
<dbReference type="EMBL" id="JAULSR010000001">
    <property type="protein sequence ID" value="KAK0636154.1"/>
    <property type="molecule type" value="Genomic_DNA"/>
</dbReference>
<feature type="region of interest" description="Disordered" evidence="8">
    <location>
        <begin position="125"/>
        <end position="190"/>
    </location>
</feature>
<feature type="transmembrane region" description="Helical" evidence="9">
    <location>
        <begin position="318"/>
        <end position="341"/>
    </location>
</feature>
<dbReference type="PANTHER" id="PTHR24089">
    <property type="entry name" value="SOLUTE CARRIER FAMILY 25"/>
    <property type="match status" value="1"/>
</dbReference>
<name>A0AA40CG66_9PEZI</name>
<dbReference type="InterPro" id="IPR018108">
    <property type="entry name" value="MCP_transmembrane"/>
</dbReference>
<evidence type="ECO:0000256" key="9">
    <source>
        <dbReference type="SAM" id="Phobius"/>
    </source>
</evidence>
<comment type="subcellular location">
    <subcellularLocation>
        <location evidence="1">Membrane</location>
        <topology evidence="1">Multi-pass membrane protein</topology>
    </subcellularLocation>
    <subcellularLocation>
        <location evidence="2">Mitochondrion membrane</location>
    </subcellularLocation>
</comment>
<keyword evidence="4" id="KW-0677">Repeat</keyword>
<dbReference type="Pfam" id="PF00153">
    <property type="entry name" value="Mito_carr"/>
    <property type="match status" value="1"/>
</dbReference>
<accession>A0AA40CG66</accession>
<sequence length="513" mass="55824">MMASHHNNEVNPLRPYYIPPSIGEPPESLPTPGPRAFAQGNPSGKYASKARDIFSDIDYKDYLAEPSPSVVQTTKDLLDELIWKYTSVMMAQPFEVAKTILQVRAQDDLGGLEAAAAAAAATAAAAAGQTKQKQKISMYDETEDSDDSDPDELDYFSSNHPTTPTPSYNNRSRRQRQPSPAPSPRASAKPISPQHLLISAPNSVLEVIGQLWQKESAWGVWKGTNATFIYSVLQSLLENWSRSLLSALFNVPDIGVRNDMDRLIDIVSPYPWASLLVGAAAAVVTGLILSPLDLVRTRLIITSTSQGTRRTLSTLRNLPYYLCPSGLFLPTVLHSLVHPIFSLSTPILLRSRFMIDREVSPATFSIAKFCSSTIALFIKLPLETVLRRGQASVVSSPQYVKALDSQAAAANKGKKLGGEQSQLETIVPIGKYNGVFGTMYSIVNEEGSHPITTKSSQSRHPAARRAQVTGVAETVYRQGQGLQGLWRGWKVSWWGLVGLWSAGVIGGGGDGEF</sequence>
<evidence type="ECO:0000256" key="4">
    <source>
        <dbReference type="ARBA" id="ARBA00022737"/>
    </source>
</evidence>
<reference evidence="10" key="1">
    <citation type="submission" date="2023-06" db="EMBL/GenBank/DDBJ databases">
        <title>Genome-scale phylogeny and comparative genomics of the fungal order Sordariales.</title>
        <authorList>
            <consortium name="Lawrence Berkeley National Laboratory"/>
            <person name="Hensen N."/>
            <person name="Bonometti L."/>
            <person name="Westerberg I."/>
            <person name="Brannstrom I.O."/>
            <person name="Guillou S."/>
            <person name="Cros-Aarteil S."/>
            <person name="Calhoun S."/>
            <person name="Haridas S."/>
            <person name="Kuo A."/>
            <person name="Mondo S."/>
            <person name="Pangilinan J."/>
            <person name="Riley R."/>
            <person name="LaButti K."/>
            <person name="Andreopoulos B."/>
            <person name="Lipzen A."/>
            <person name="Chen C."/>
            <person name="Yanf M."/>
            <person name="Daum C."/>
            <person name="Ng V."/>
            <person name="Clum A."/>
            <person name="Steindorff A."/>
            <person name="Ohm R."/>
            <person name="Martin F."/>
            <person name="Silar P."/>
            <person name="Natvig D."/>
            <person name="Lalanne C."/>
            <person name="Gautier V."/>
            <person name="Ament-velasquez S.L."/>
            <person name="Kruys A."/>
            <person name="Hutchinson M.I."/>
            <person name="Powell A.J."/>
            <person name="Barry K."/>
            <person name="Miller A.N."/>
            <person name="Grigoriev I.V."/>
            <person name="Debuchy R."/>
            <person name="Gladieux P."/>
            <person name="Thoren M.H."/>
            <person name="Johannesson H."/>
        </authorList>
    </citation>
    <scope>NUCLEOTIDE SEQUENCE</scope>
    <source>
        <strain evidence="10">SMH3391-2</strain>
    </source>
</reference>
<proteinExistence type="predicted"/>
<evidence type="ECO:0000256" key="6">
    <source>
        <dbReference type="ARBA" id="ARBA00022989"/>
    </source>
</evidence>
<dbReference type="AlphaFoldDB" id="A0AA40CG66"/>
<protein>
    <submittedName>
        <fullName evidence="10">Mitochondrial carrier domain-containing protein</fullName>
    </submittedName>
</protein>
<keyword evidence="5" id="KW-0496">Mitochondrion</keyword>
<evidence type="ECO:0000256" key="1">
    <source>
        <dbReference type="ARBA" id="ARBA00004141"/>
    </source>
</evidence>
<keyword evidence="3 9" id="KW-0812">Transmembrane</keyword>
<evidence type="ECO:0000313" key="11">
    <source>
        <dbReference type="Proteomes" id="UP001174934"/>
    </source>
</evidence>
<keyword evidence="5" id="KW-0999">Mitochondrion inner membrane</keyword>
<evidence type="ECO:0000256" key="3">
    <source>
        <dbReference type="ARBA" id="ARBA00022692"/>
    </source>
</evidence>
<gene>
    <name evidence="10" type="ORF">B0T17DRAFT_69974</name>
</gene>
<dbReference type="InterPro" id="IPR023395">
    <property type="entry name" value="MCP_dom_sf"/>
</dbReference>
<evidence type="ECO:0000256" key="7">
    <source>
        <dbReference type="ARBA" id="ARBA00023136"/>
    </source>
</evidence>
<organism evidence="10 11">
    <name type="scientific">Bombardia bombarda</name>
    <dbReference type="NCBI Taxonomy" id="252184"/>
    <lineage>
        <taxon>Eukaryota</taxon>
        <taxon>Fungi</taxon>
        <taxon>Dikarya</taxon>
        <taxon>Ascomycota</taxon>
        <taxon>Pezizomycotina</taxon>
        <taxon>Sordariomycetes</taxon>
        <taxon>Sordariomycetidae</taxon>
        <taxon>Sordariales</taxon>
        <taxon>Lasiosphaeriaceae</taxon>
        <taxon>Bombardia</taxon>
    </lineage>
</organism>
<dbReference type="SUPFAM" id="SSF103506">
    <property type="entry name" value="Mitochondrial carrier"/>
    <property type="match status" value="1"/>
</dbReference>
<keyword evidence="6 9" id="KW-1133">Transmembrane helix</keyword>
<evidence type="ECO:0000313" key="10">
    <source>
        <dbReference type="EMBL" id="KAK0636154.1"/>
    </source>
</evidence>
<evidence type="ECO:0000256" key="2">
    <source>
        <dbReference type="ARBA" id="ARBA00004325"/>
    </source>
</evidence>
<dbReference type="Proteomes" id="UP001174934">
    <property type="component" value="Unassembled WGS sequence"/>
</dbReference>